<sequence>MTYQSDMTNYLQSFIEGLVVGNVNYAVISPGSRSTPLALLLHREADIKTFVEVDERSAAFFALGLAKATLKPVVLVCTSGTAAANYFPAICEAQASGIPLIVLTTDRPHELRQVAASQTMDQLNLFNQQVKFFAEMALPEASESMRQYAFWQGRRMPEIATQTPSGPVHLNFPLREPLLPDLSQKKHHHPHYISHLKGQMKLDDNDLEYLADMLDQQTGVFVLGGGLTVEETALWVKLAIKLNWPIMGDPLSNLDNCGVQSDLIMSQADLFINELNDDEPTSVFRVGRLPVSKNIMLWLKRLSLEETIVIEVDEKGYWEDSLRQGRLMITSNSRTLVEQLITNPYPSEAAMDFWTDSWINAQKQAQKIVKEHLQSKDLSEITASRLVHEAMTKDGNLFLSNSMAIRHVERFSQPAKKAFNVYGNRGVNGIDGIISTALGICAAHPDKQNVLLIGDLATYHDMNGLQLAKAYNLPLTIVLLNNNGGGIFSYLSQNQLEASDFEPLFGTPLEMDFRLVAQLYGADYYLADSYNELKKRLISTQHTPRFQIIEVQDDRERNVQLLEEITQAIKGSL</sequence>
<evidence type="ECO:0000256" key="3">
    <source>
        <dbReference type="ARBA" id="ARBA00022842"/>
    </source>
</evidence>
<evidence type="ECO:0000256" key="6">
    <source>
        <dbReference type="HAMAP-Rule" id="MF_01659"/>
    </source>
</evidence>
<dbReference type="Pfam" id="PF02775">
    <property type="entry name" value="TPP_enzyme_C"/>
    <property type="match status" value="1"/>
</dbReference>
<dbReference type="InterPro" id="IPR012001">
    <property type="entry name" value="Thiamin_PyroP_enz_TPP-bd_dom"/>
</dbReference>
<protein>
    <recommendedName>
        <fullName evidence="6">2-succinyl-5-enolpyruvyl-6-hydroxy-3-cyclohexene-1-carboxylate synthase</fullName>
        <shortName evidence="6">SEPHCHC synthase</shortName>
        <ecNumber evidence="6">2.2.1.9</ecNumber>
    </recommendedName>
    <alternativeName>
        <fullName evidence="6">Menaquinone biosynthesis protein MenD</fullName>
    </alternativeName>
</protein>
<proteinExistence type="inferred from homology"/>
<dbReference type="PIRSF" id="PIRSF004983">
    <property type="entry name" value="MenD"/>
    <property type="match status" value="1"/>
</dbReference>
<dbReference type="GO" id="GO:0030145">
    <property type="term" value="F:manganese ion binding"/>
    <property type="evidence" value="ECO:0007669"/>
    <property type="project" value="UniProtKB-UniRule"/>
</dbReference>
<dbReference type="PANTHER" id="PTHR42916:SF1">
    <property type="entry name" value="PROTEIN PHYLLO, CHLOROPLASTIC"/>
    <property type="match status" value="1"/>
</dbReference>
<evidence type="ECO:0000259" key="9">
    <source>
        <dbReference type="Pfam" id="PF16582"/>
    </source>
</evidence>
<dbReference type="GO" id="GO:0009234">
    <property type="term" value="P:menaquinone biosynthetic process"/>
    <property type="evidence" value="ECO:0007669"/>
    <property type="project" value="UniProtKB-UniRule"/>
</dbReference>
<keyword evidence="4 6" id="KW-0786">Thiamine pyrophosphate</keyword>
<reference evidence="10 12" key="2">
    <citation type="journal article" date="2020" name="Int. J. Syst. Evol. Microbiol.">
        <title>Vagococcus xieshaowenii sp. nov., isolated from snow finch (Montifringilla taczanowskii) cloacal content.</title>
        <authorList>
            <person name="Ge Y."/>
            <person name="Yang J."/>
            <person name="Lai X.H."/>
            <person name="Zhang G."/>
            <person name="Jin D."/>
            <person name="Lu S."/>
            <person name="Wang B."/>
            <person name="Huang Y."/>
            <person name="Huang Y."/>
            <person name="Ren Z."/>
            <person name="Zhang X."/>
            <person name="Xu J."/>
        </authorList>
    </citation>
    <scope>NUCLEOTIDE SEQUENCE [LARGE SCALE GENOMIC DNA]</scope>
    <source>
        <strain evidence="12">personal::cf-49</strain>
        <strain evidence="10">Personal::cf-49</strain>
    </source>
</reference>
<keyword evidence="6" id="KW-0474">Menaquinone biosynthesis</keyword>
<evidence type="ECO:0000259" key="7">
    <source>
        <dbReference type="Pfam" id="PF02775"/>
    </source>
</evidence>
<comment type="cofactor">
    <cofactor evidence="6">
        <name>thiamine diphosphate</name>
        <dbReference type="ChEBI" id="CHEBI:58937"/>
    </cofactor>
    <text evidence="6">Binds 1 thiamine pyrophosphate per subunit.</text>
</comment>
<evidence type="ECO:0000259" key="8">
    <source>
        <dbReference type="Pfam" id="PF02776"/>
    </source>
</evidence>
<dbReference type="GO" id="GO:0070204">
    <property type="term" value="F:2-succinyl-5-enolpyruvyl-6-hydroxy-3-cyclohexene-1-carboxylic-acid synthase activity"/>
    <property type="evidence" value="ECO:0007669"/>
    <property type="project" value="UniProtKB-UniRule"/>
</dbReference>
<dbReference type="EMBL" id="CP038865">
    <property type="protein sequence ID" value="QCA28208.1"/>
    <property type="molecule type" value="Genomic_DNA"/>
</dbReference>
<dbReference type="InterPro" id="IPR029061">
    <property type="entry name" value="THDP-binding"/>
</dbReference>
<dbReference type="Gene3D" id="3.40.50.1220">
    <property type="entry name" value="TPP-binding domain"/>
    <property type="match status" value="1"/>
</dbReference>
<feature type="domain" description="Menaquinone biosynthesis protein MenD middle" evidence="9">
    <location>
        <begin position="211"/>
        <end position="399"/>
    </location>
</feature>
<dbReference type="Proteomes" id="UP000297725">
    <property type="component" value="Unassembled WGS sequence"/>
</dbReference>
<comment type="cofactor">
    <cofactor evidence="6">
        <name>Mg(2+)</name>
        <dbReference type="ChEBI" id="CHEBI:18420"/>
    </cofactor>
    <cofactor evidence="6">
        <name>Mn(2+)</name>
        <dbReference type="ChEBI" id="CHEBI:29035"/>
    </cofactor>
</comment>
<dbReference type="InterPro" id="IPR032264">
    <property type="entry name" value="MenD_middle"/>
</dbReference>
<dbReference type="EC" id="2.2.1.9" evidence="6"/>
<keyword evidence="12" id="KW-1185">Reference proteome</keyword>
<dbReference type="Proteomes" id="UP000296883">
    <property type="component" value="Chromosome"/>
</dbReference>
<keyword evidence="3 6" id="KW-0460">Magnesium</keyword>
<accession>A0AAJ5EFG1</accession>
<keyword evidence="1 6" id="KW-0808">Transferase</keyword>
<dbReference type="PANTHER" id="PTHR42916">
    <property type="entry name" value="2-SUCCINYL-5-ENOLPYRUVYL-6-HYDROXY-3-CYCLOHEXENE-1-CARBOXYLATE SYNTHASE"/>
    <property type="match status" value="1"/>
</dbReference>
<feature type="domain" description="Thiamine pyrophosphate enzyme N-terminal TPP-binding" evidence="8">
    <location>
        <begin position="12"/>
        <end position="124"/>
    </location>
</feature>
<keyword evidence="5 6" id="KW-0464">Manganese</keyword>
<dbReference type="InterPro" id="IPR011766">
    <property type="entry name" value="TPP_enzyme_TPP-bd"/>
</dbReference>
<organism evidence="11 13">
    <name type="scientific">Vagococcus xieshaowenii</name>
    <dbReference type="NCBI Taxonomy" id="2562451"/>
    <lineage>
        <taxon>Bacteria</taxon>
        <taxon>Bacillati</taxon>
        <taxon>Bacillota</taxon>
        <taxon>Bacilli</taxon>
        <taxon>Lactobacillales</taxon>
        <taxon>Enterococcaceae</taxon>
        <taxon>Vagococcus</taxon>
    </lineage>
</organism>
<evidence type="ECO:0000256" key="4">
    <source>
        <dbReference type="ARBA" id="ARBA00023052"/>
    </source>
</evidence>
<comment type="catalytic activity">
    <reaction evidence="6">
        <text>isochorismate + 2-oxoglutarate + H(+) = 5-enolpyruvoyl-6-hydroxy-2-succinyl-cyclohex-3-ene-1-carboxylate + CO2</text>
        <dbReference type="Rhea" id="RHEA:25593"/>
        <dbReference type="ChEBI" id="CHEBI:15378"/>
        <dbReference type="ChEBI" id="CHEBI:16526"/>
        <dbReference type="ChEBI" id="CHEBI:16810"/>
        <dbReference type="ChEBI" id="CHEBI:29780"/>
        <dbReference type="ChEBI" id="CHEBI:58818"/>
        <dbReference type="EC" id="2.2.1.9"/>
    </reaction>
</comment>
<keyword evidence="2 6" id="KW-0479">Metal-binding</keyword>
<evidence type="ECO:0000313" key="13">
    <source>
        <dbReference type="Proteomes" id="UP000297725"/>
    </source>
</evidence>
<dbReference type="Gene3D" id="3.40.50.970">
    <property type="match status" value="2"/>
</dbReference>
<dbReference type="GO" id="GO:0000287">
    <property type="term" value="F:magnesium ion binding"/>
    <property type="evidence" value="ECO:0007669"/>
    <property type="project" value="UniProtKB-UniRule"/>
</dbReference>
<comment type="function">
    <text evidence="6">Catalyzes the thiamine diphosphate-dependent decarboxylation of 2-oxoglutarate and the subsequent addition of the resulting succinic semialdehyde-thiamine pyrophosphate anion to isochorismate to yield 2-succinyl-5-enolpyruvyl-6-hydroxy-3-cyclohexene-1-carboxylate (SEPHCHC).</text>
</comment>
<evidence type="ECO:0000313" key="11">
    <source>
        <dbReference type="EMBL" id="TFZ42560.1"/>
    </source>
</evidence>
<dbReference type="CDD" id="cd07037">
    <property type="entry name" value="TPP_PYR_MenD"/>
    <property type="match status" value="1"/>
</dbReference>
<comment type="pathway">
    <text evidence="6">Quinol/quinone metabolism; 1,4-dihydroxy-2-naphthoate biosynthesis; 1,4-dihydroxy-2-naphthoate from chorismate: step 2/7.</text>
</comment>
<dbReference type="AlphaFoldDB" id="A0AAJ5EFG1"/>
<comment type="pathway">
    <text evidence="6">Quinol/quinone metabolism; menaquinone biosynthesis.</text>
</comment>
<feature type="domain" description="Thiamine pyrophosphate enzyme TPP-binding" evidence="7">
    <location>
        <begin position="433"/>
        <end position="551"/>
    </location>
</feature>
<dbReference type="EMBL" id="SRHU01000010">
    <property type="protein sequence ID" value="TFZ42560.1"/>
    <property type="molecule type" value="Genomic_DNA"/>
</dbReference>
<reference evidence="11 13" key="1">
    <citation type="submission" date="2019-03" db="EMBL/GenBank/DDBJ databases">
        <title>Vagococcus sp. was isolated fron gut of Carduelis flavirostris.</title>
        <authorList>
            <person name="Ge Y."/>
        </authorList>
    </citation>
    <scope>NUCLEOTIDE SEQUENCE [LARGE SCALE GENOMIC DNA]</scope>
    <source>
        <strain evidence="11 13">CF-210</strain>
    </source>
</reference>
<dbReference type="GO" id="GO:0030976">
    <property type="term" value="F:thiamine pyrophosphate binding"/>
    <property type="evidence" value="ECO:0007669"/>
    <property type="project" value="UniProtKB-UniRule"/>
</dbReference>
<evidence type="ECO:0000313" key="12">
    <source>
        <dbReference type="Proteomes" id="UP000296883"/>
    </source>
</evidence>
<dbReference type="SUPFAM" id="SSF52518">
    <property type="entry name" value="Thiamin diphosphate-binding fold (THDP-binding)"/>
    <property type="match status" value="2"/>
</dbReference>
<dbReference type="HAMAP" id="MF_01659">
    <property type="entry name" value="MenD"/>
    <property type="match status" value="1"/>
</dbReference>
<dbReference type="RefSeq" id="WP_135253955.1">
    <property type="nucleotide sequence ID" value="NZ_CP038865.1"/>
</dbReference>
<dbReference type="NCBIfam" id="TIGR00173">
    <property type="entry name" value="menD"/>
    <property type="match status" value="1"/>
</dbReference>
<dbReference type="CDD" id="cd02009">
    <property type="entry name" value="TPP_SHCHC_synthase"/>
    <property type="match status" value="1"/>
</dbReference>
<gene>
    <name evidence="6 11" type="primary">menD</name>
    <name evidence="11" type="ORF">E4031_03265</name>
    <name evidence="10" type="ORF">E4Z98_02340</name>
</gene>
<comment type="similarity">
    <text evidence="6">Belongs to the TPP enzyme family. MenD subfamily.</text>
</comment>
<name>A0AAJ5EFG1_9ENTE</name>
<dbReference type="Pfam" id="PF02776">
    <property type="entry name" value="TPP_enzyme_N"/>
    <property type="match status" value="1"/>
</dbReference>
<evidence type="ECO:0000256" key="2">
    <source>
        <dbReference type="ARBA" id="ARBA00022723"/>
    </source>
</evidence>
<dbReference type="InterPro" id="IPR004433">
    <property type="entry name" value="MenaQ_synth_MenD"/>
</dbReference>
<evidence type="ECO:0000313" key="10">
    <source>
        <dbReference type="EMBL" id="QCA28208.1"/>
    </source>
</evidence>
<evidence type="ECO:0000256" key="1">
    <source>
        <dbReference type="ARBA" id="ARBA00022679"/>
    </source>
</evidence>
<dbReference type="Pfam" id="PF16582">
    <property type="entry name" value="TPP_enzyme_M_2"/>
    <property type="match status" value="1"/>
</dbReference>
<evidence type="ECO:0000256" key="5">
    <source>
        <dbReference type="ARBA" id="ARBA00023211"/>
    </source>
</evidence>
<comment type="subunit">
    <text evidence="6">Homodimer.</text>
</comment>